<dbReference type="SMART" id="SM00333">
    <property type="entry name" value="TUDOR"/>
    <property type="match status" value="1"/>
</dbReference>
<proteinExistence type="predicted"/>
<dbReference type="InterPro" id="IPR002999">
    <property type="entry name" value="Tudor"/>
</dbReference>
<gene>
    <name evidence="3" type="ORF">POCULU_LOCUS6435</name>
</gene>
<evidence type="ECO:0000259" key="2">
    <source>
        <dbReference type="SMART" id="SM00333"/>
    </source>
</evidence>
<evidence type="ECO:0000313" key="3">
    <source>
        <dbReference type="EMBL" id="CAG8579869.1"/>
    </source>
</evidence>
<feature type="domain" description="Tudor" evidence="2">
    <location>
        <begin position="211"/>
        <end position="268"/>
    </location>
</feature>
<sequence length="594" mass="67861">MKAKNRKRTNDNNKFSSHVSPKKQKASDKDSRESNTRSSRTISPRNNTAMPDKFDTRLLPKIVWVMYETEGLWWPGEIINEDKSEIPLKVKCFVGIRPNTVEISDPSSECIVPFHHSLSSTFYEDGIKSSRKKEFLRAFELAQEKDVEDNDGLPSADWAIQTVASPKKQKLQRKNIGMNGSKNDKLIAVGQSNDDKMQDGDATEISKLDTSLKIPGEPVLAHYRKNKLYYPARIDEYREPNKYRITFLDGSHNTCRRDEFYTKYEKKFQTCPLGLFTVDEEDPNYYDSDLHKMVEELAPILCRVASGNESVAWRYKNFIEGGKARQRLASSVSHGPFALSEIGFIAKLLRAMFVPEVAASIDEKINSEDLPSTVTAQIDKNSPFHEFSNELKLRFVHDVLVPETITRLIMNHEEVSYEEAEHMVVHEYEDVGSSKALFSNIGMARGKQKEQAREKAQKLAETRQGGKSQLAARAAGLQLKCPVCKTPAANYKIIVKHMEKRKWDPTGALCIFSTEELAKNEHIGTHSVYLQVVNEFAGDRKRTQARRRLPDYFKFRPTQKSGRREVINFVALDKNKSEETIKDLAQRILRDKLS</sequence>
<name>A0A9N9BW18_9GLOM</name>
<dbReference type="Gene3D" id="4.10.1050.10">
    <property type="entry name" value="At2g23090-like"/>
    <property type="match status" value="1"/>
</dbReference>
<feature type="compositionally biased region" description="Polar residues" evidence="1">
    <location>
        <begin position="36"/>
        <end position="49"/>
    </location>
</feature>
<feature type="region of interest" description="Disordered" evidence="1">
    <location>
        <begin position="1"/>
        <end position="51"/>
    </location>
</feature>
<dbReference type="EMBL" id="CAJVPJ010001181">
    <property type="protein sequence ID" value="CAG8579869.1"/>
    <property type="molecule type" value="Genomic_DNA"/>
</dbReference>
<protein>
    <submittedName>
        <fullName evidence="3">2303_t:CDS:1</fullName>
    </submittedName>
</protein>
<dbReference type="SUPFAM" id="SSF118359">
    <property type="entry name" value="Expressed protein At2g23090/F21P24.15"/>
    <property type="match status" value="1"/>
</dbReference>
<dbReference type="CDD" id="cd04508">
    <property type="entry name" value="Tudor_SF"/>
    <property type="match status" value="1"/>
</dbReference>
<evidence type="ECO:0000313" key="4">
    <source>
        <dbReference type="Proteomes" id="UP000789572"/>
    </source>
</evidence>
<feature type="compositionally biased region" description="Basic and acidic residues" evidence="1">
    <location>
        <begin position="25"/>
        <end position="35"/>
    </location>
</feature>
<dbReference type="InterPro" id="IPR026939">
    <property type="entry name" value="ZNF706/At2g23090_sf"/>
</dbReference>
<dbReference type="Gene3D" id="2.30.30.140">
    <property type="match status" value="1"/>
</dbReference>
<dbReference type="OrthoDB" id="2505887at2759"/>
<keyword evidence="4" id="KW-1185">Reference proteome</keyword>
<organism evidence="3 4">
    <name type="scientific">Paraglomus occultum</name>
    <dbReference type="NCBI Taxonomy" id="144539"/>
    <lineage>
        <taxon>Eukaryota</taxon>
        <taxon>Fungi</taxon>
        <taxon>Fungi incertae sedis</taxon>
        <taxon>Mucoromycota</taxon>
        <taxon>Glomeromycotina</taxon>
        <taxon>Glomeromycetes</taxon>
        <taxon>Paraglomerales</taxon>
        <taxon>Paraglomeraceae</taxon>
        <taxon>Paraglomus</taxon>
    </lineage>
</organism>
<dbReference type="AlphaFoldDB" id="A0A9N9BW18"/>
<dbReference type="Proteomes" id="UP000789572">
    <property type="component" value="Unassembled WGS sequence"/>
</dbReference>
<accession>A0A9N9BW18</accession>
<reference evidence="3" key="1">
    <citation type="submission" date="2021-06" db="EMBL/GenBank/DDBJ databases">
        <authorList>
            <person name="Kallberg Y."/>
            <person name="Tangrot J."/>
            <person name="Rosling A."/>
        </authorList>
    </citation>
    <scope>NUCLEOTIDE SEQUENCE</scope>
    <source>
        <strain evidence="3">IA702</strain>
    </source>
</reference>
<comment type="caution">
    <text evidence="3">The sequence shown here is derived from an EMBL/GenBank/DDBJ whole genome shotgun (WGS) entry which is preliminary data.</text>
</comment>
<evidence type="ECO:0000256" key="1">
    <source>
        <dbReference type="SAM" id="MobiDB-lite"/>
    </source>
</evidence>